<dbReference type="Proteomes" id="UP000091929">
    <property type="component" value="Unassembled WGS sequence"/>
</dbReference>
<evidence type="ECO:0000256" key="1">
    <source>
        <dbReference type="ARBA" id="ARBA00023235"/>
    </source>
</evidence>
<comment type="caution">
    <text evidence="5">The sequence shown here is derived from an EMBL/GenBank/DDBJ whole genome shotgun (WGS) entry which is preliminary data.</text>
</comment>
<dbReference type="Pfam" id="PF02350">
    <property type="entry name" value="Epimerase_2"/>
    <property type="match status" value="1"/>
</dbReference>
<dbReference type="PATRIC" id="fig|1706437.3.peg.620"/>
<dbReference type="AlphaFoldDB" id="A0A150IT37"/>
<evidence type="ECO:0000259" key="4">
    <source>
        <dbReference type="Pfam" id="PF02350"/>
    </source>
</evidence>
<dbReference type="InterPro" id="IPR029767">
    <property type="entry name" value="WecB-like"/>
</dbReference>
<keyword evidence="1 5" id="KW-0413">Isomerase</keyword>
<dbReference type="Gene3D" id="3.40.50.2000">
    <property type="entry name" value="Glycogen Phosphorylase B"/>
    <property type="match status" value="2"/>
</dbReference>
<dbReference type="GO" id="GO:0008761">
    <property type="term" value="F:UDP-N-acetylglucosamine 2-epimerase activity"/>
    <property type="evidence" value="ECO:0007669"/>
    <property type="project" value="UniProtKB-EC"/>
</dbReference>
<accession>A0A150IT37</accession>
<evidence type="ECO:0000313" key="5">
    <source>
        <dbReference type="EMBL" id="KYC48147.1"/>
    </source>
</evidence>
<gene>
    <name evidence="5" type="primary">wecB</name>
    <name evidence="5" type="ORF">APG11_00616</name>
</gene>
<evidence type="ECO:0000256" key="3">
    <source>
        <dbReference type="ARBA" id="ARBA00038858"/>
    </source>
</evidence>
<proteinExistence type="inferred from homology"/>
<protein>
    <recommendedName>
        <fullName evidence="3">UDP-N-acetylglucosamine 2-epimerase (non-hydrolyzing)</fullName>
        <ecNumber evidence="3">5.1.3.14</ecNumber>
    </recommendedName>
</protein>
<dbReference type="InterPro" id="IPR003331">
    <property type="entry name" value="UDP_GlcNAc_Epimerase_2_dom"/>
</dbReference>
<feature type="domain" description="UDP-N-acetylglucosamine 2-epimerase" evidence="4">
    <location>
        <begin position="20"/>
        <end position="187"/>
    </location>
</feature>
<organism evidence="5 6">
    <name type="scientific">Candidatus Methanofastidiosum methylothiophilum</name>
    <dbReference type="NCBI Taxonomy" id="1705564"/>
    <lineage>
        <taxon>Archaea</taxon>
        <taxon>Methanobacteriati</taxon>
        <taxon>Methanobacteriota</taxon>
        <taxon>Stenosarchaea group</taxon>
        <taxon>Candidatus Methanofastidiosia</taxon>
        <taxon>Candidatus Methanofastidiosales</taxon>
        <taxon>Candidatus Methanofastidiosaceae</taxon>
        <taxon>Candidatus Methanofastidiosum</taxon>
    </lineage>
</organism>
<dbReference type="SUPFAM" id="SSF53756">
    <property type="entry name" value="UDP-Glycosyltransferase/glycogen phosphorylase"/>
    <property type="match status" value="1"/>
</dbReference>
<dbReference type="PANTHER" id="PTHR43174">
    <property type="entry name" value="UDP-N-ACETYLGLUCOSAMINE 2-EPIMERASE"/>
    <property type="match status" value="1"/>
</dbReference>
<dbReference type="EC" id="5.1.3.14" evidence="3"/>
<dbReference type="EMBL" id="LNGF01000010">
    <property type="protein sequence ID" value="KYC48147.1"/>
    <property type="molecule type" value="Genomic_DNA"/>
</dbReference>
<dbReference type="PANTHER" id="PTHR43174:SF2">
    <property type="entry name" value="UDP-N-ACETYLGLUCOSAMINE 2-EPIMERASE"/>
    <property type="match status" value="1"/>
</dbReference>
<reference evidence="5 6" key="1">
    <citation type="journal article" date="2016" name="ISME J.">
        <title>Chasing the elusive Euryarchaeota class WSA2: genomes reveal a uniquely fastidious methyl-reducing methanogen.</title>
        <authorList>
            <person name="Nobu M.K."/>
            <person name="Narihiro T."/>
            <person name="Kuroda K."/>
            <person name="Mei R."/>
            <person name="Liu W.T."/>
        </authorList>
    </citation>
    <scope>NUCLEOTIDE SEQUENCE [LARGE SCALE GENOMIC DNA]</scope>
    <source>
        <strain evidence="5">B15fssc0709_Meth_Bin003</strain>
    </source>
</reference>
<evidence type="ECO:0000313" key="6">
    <source>
        <dbReference type="Proteomes" id="UP000091929"/>
    </source>
</evidence>
<dbReference type="NCBIfam" id="TIGR00236">
    <property type="entry name" value="wecB"/>
    <property type="match status" value="1"/>
</dbReference>
<evidence type="ECO:0000256" key="2">
    <source>
        <dbReference type="ARBA" id="ARBA00038209"/>
    </source>
</evidence>
<sequence>MDTIKKQGDEKYYKHFDFIDFSKKIILVTGHRRENFGEPFENICNALYNISEKFNGVELVYPVHLNPNVRKPVNKILSNRDRIHLIEPLDYPDLIWLMNKSYLVLTDSGGIQEEAPSLGKPVLVMRETTERPEGIESGNARLVGTNKDNIINNVSLLLSNIKEYDKMTEANNPYGDGLASRRIVEIIVSETTI</sequence>
<name>A0A150IT37_9EURY</name>
<comment type="similarity">
    <text evidence="2">Belongs to the UDP-N-acetylglucosamine 2-epimerase family.</text>
</comment>